<protein>
    <recommendedName>
        <fullName evidence="4">Fork-head domain-containing protein</fullName>
    </recommendedName>
</protein>
<dbReference type="PROSITE" id="PS50039">
    <property type="entry name" value="FORK_HEAD_3"/>
    <property type="match status" value="1"/>
</dbReference>
<dbReference type="eggNOG" id="KOG2294">
    <property type="taxonomic scope" value="Eukaryota"/>
</dbReference>
<keyword evidence="1 2" id="KW-0238">DNA-binding</keyword>
<dbReference type="PRINTS" id="PR00053">
    <property type="entry name" value="FORKHEAD"/>
</dbReference>
<dbReference type="GO" id="GO:0000978">
    <property type="term" value="F:RNA polymerase II cis-regulatory region sequence-specific DNA binding"/>
    <property type="evidence" value="ECO:0007669"/>
    <property type="project" value="TreeGrafter"/>
</dbReference>
<comment type="subcellular location">
    <subcellularLocation>
        <location evidence="2">Nucleus</location>
    </subcellularLocation>
</comment>
<dbReference type="EMBL" id="GL380008">
    <property type="protein sequence ID" value="EGT42217.1"/>
    <property type="molecule type" value="Genomic_DNA"/>
</dbReference>
<dbReference type="GO" id="GO:0000981">
    <property type="term" value="F:DNA-binding transcription factor activity, RNA polymerase II-specific"/>
    <property type="evidence" value="ECO:0007669"/>
    <property type="project" value="TreeGrafter"/>
</dbReference>
<dbReference type="GO" id="GO:0009653">
    <property type="term" value="P:anatomical structure morphogenesis"/>
    <property type="evidence" value="ECO:0007669"/>
    <property type="project" value="TreeGrafter"/>
</dbReference>
<gene>
    <name evidence="5" type="ORF">CAEBREN_16614</name>
</gene>
<dbReference type="Proteomes" id="UP000008068">
    <property type="component" value="Unassembled WGS sequence"/>
</dbReference>
<reference evidence="6" key="1">
    <citation type="submission" date="2011-07" db="EMBL/GenBank/DDBJ databases">
        <authorList>
            <consortium name="Caenorhabditis brenneri Sequencing and Analysis Consortium"/>
            <person name="Wilson R.K."/>
        </authorList>
    </citation>
    <scope>NUCLEOTIDE SEQUENCE [LARGE SCALE GENOMIC DNA]</scope>
    <source>
        <strain evidence="6">PB2801</strain>
    </source>
</reference>
<dbReference type="InParanoid" id="G0P145"/>
<evidence type="ECO:0000256" key="3">
    <source>
        <dbReference type="SAM" id="Coils"/>
    </source>
</evidence>
<feature type="domain" description="Fork-head" evidence="4">
    <location>
        <begin position="134"/>
        <end position="190"/>
    </location>
</feature>
<dbReference type="SUPFAM" id="SSF46785">
    <property type="entry name" value="Winged helix' DNA-binding domain"/>
    <property type="match status" value="1"/>
</dbReference>
<dbReference type="OrthoDB" id="5402974at2759"/>
<accession>G0P145</accession>
<keyword evidence="3" id="KW-0175">Coiled coil</keyword>
<evidence type="ECO:0000256" key="2">
    <source>
        <dbReference type="PROSITE-ProRule" id="PRU00089"/>
    </source>
</evidence>
<evidence type="ECO:0000259" key="4">
    <source>
        <dbReference type="PROSITE" id="PS50039"/>
    </source>
</evidence>
<keyword evidence="2" id="KW-0539">Nucleus</keyword>
<dbReference type="InterPro" id="IPR036390">
    <property type="entry name" value="WH_DNA-bd_sf"/>
</dbReference>
<feature type="DNA-binding region" description="Fork-head" evidence="2">
    <location>
        <begin position="134"/>
        <end position="190"/>
    </location>
</feature>
<dbReference type="PANTHER" id="PTHR11829">
    <property type="entry name" value="FORKHEAD BOX PROTEIN"/>
    <property type="match status" value="1"/>
</dbReference>
<dbReference type="PROSITE" id="PS00657">
    <property type="entry name" value="FORK_HEAD_1"/>
    <property type="match status" value="1"/>
</dbReference>
<dbReference type="InterPro" id="IPR018122">
    <property type="entry name" value="TF_fork_head_CS_1"/>
</dbReference>
<proteinExistence type="predicted"/>
<evidence type="ECO:0000256" key="1">
    <source>
        <dbReference type="ARBA" id="ARBA00023125"/>
    </source>
</evidence>
<evidence type="ECO:0000313" key="5">
    <source>
        <dbReference type="EMBL" id="EGT42217.1"/>
    </source>
</evidence>
<dbReference type="AlphaFoldDB" id="G0P145"/>
<dbReference type="InterPro" id="IPR050211">
    <property type="entry name" value="FOX_domain-containing"/>
</dbReference>
<organism evidence="6">
    <name type="scientific">Caenorhabditis brenneri</name>
    <name type="common">Nematode worm</name>
    <dbReference type="NCBI Taxonomy" id="135651"/>
    <lineage>
        <taxon>Eukaryota</taxon>
        <taxon>Metazoa</taxon>
        <taxon>Ecdysozoa</taxon>
        <taxon>Nematoda</taxon>
        <taxon>Chromadorea</taxon>
        <taxon>Rhabditida</taxon>
        <taxon>Rhabditina</taxon>
        <taxon>Rhabditomorpha</taxon>
        <taxon>Rhabditoidea</taxon>
        <taxon>Rhabditidae</taxon>
        <taxon>Peloderinae</taxon>
        <taxon>Caenorhabditis</taxon>
    </lineage>
</organism>
<dbReference type="GO" id="GO:0005634">
    <property type="term" value="C:nucleus"/>
    <property type="evidence" value="ECO:0007669"/>
    <property type="project" value="UniProtKB-SubCell"/>
</dbReference>
<dbReference type="STRING" id="135651.G0P145"/>
<dbReference type="HOGENOM" id="CLU_1429172_0_0_1"/>
<evidence type="ECO:0000313" key="6">
    <source>
        <dbReference type="Proteomes" id="UP000008068"/>
    </source>
</evidence>
<dbReference type="Gene3D" id="1.10.10.10">
    <property type="entry name" value="Winged helix-like DNA-binding domain superfamily/Winged helix DNA-binding domain"/>
    <property type="match status" value="1"/>
</dbReference>
<sequence length="190" mass="22114">MEAVTNKCSSEGIDYEKKVADLEQIVETRDGRVCELVNEKVVKIAELEKTLEKYKKQLTDSQDVFDFQKDAYSKLKIKNRQILDDMLKDAHDELKLKNDKIGNYWEMTGNLGTDVFIREKCGKLHRLDMDSTKRPPYSYDAIIAMAIQSSPQERMRLQKIYECISANFSYYNNCPEESRGGVGEQRLERH</sequence>
<keyword evidence="6" id="KW-1185">Reference proteome</keyword>
<dbReference type="GO" id="GO:0030154">
    <property type="term" value="P:cell differentiation"/>
    <property type="evidence" value="ECO:0007669"/>
    <property type="project" value="TreeGrafter"/>
</dbReference>
<dbReference type="InterPro" id="IPR036388">
    <property type="entry name" value="WH-like_DNA-bd_sf"/>
</dbReference>
<dbReference type="InterPro" id="IPR001766">
    <property type="entry name" value="Fork_head_dom"/>
</dbReference>
<feature type="coiled-coil region" evidence="3">
    <location>
        <begin position="37"/>
        <end position="64"/>
    </location>
</feature>
<dbReference type="PANTHER" id="PTHR11829:SF398">
    <property type="entry name" value="FORKHEAD BOX PROTEIN PES-1"/>
    <property type="match status" value="1"/>
</dbReference>
<dbReference type="SMART" id="SM00339">
    <property type="entry name" value="FH"/>
    <property type="match status" value="1"/>
</dbReference>
<dbReference type="Pfam" id="PF00250">
    <property type="entry name" value="Forkhead"/>
    <property type="match status" value="1"/>
</dbReference>
<name>G0P145_CAEBE</name>